<comment type="function">
    <text evidence="7">Required for the formation of a threonylcarbamoyl group on adenosine at position 37 (t(6)A37) in mitochondrial tRNAs that read codons beginning with adenine. Probably involved in the transfer of the threonylcarbamoyl moiety of threonylcarbamoyl-AMP (TC-AMP) to the N6 group of A37. Involved in mitochondrial genome maintenance.</text>
</comment>
<feature type="domain" description="Gcp-like" evidence="8">
    <location>
        <begin position="56"/>
        <end position="364"/>
    </location>
</feature>
<dbReference type="GO" id="GO:0072670">
    <property type="term" value="P:mitochondrial tRNA threonylcarbamoyladenosine modification"/>
    <property type="evidence" value="ECO:0007669"/>
    <property type="project" value="TreeGrafter"/>
</dbReference>
<keyword evidence="4 7" id="KW-0479">Metal-binding</keyword>
<dbReference type="InterPro" id="IPR022450">
    <property type="entry name" value="TsaD"/>
</dbReference>
<dbReference type="AlphaFoldDB" id="A0AAV5QKD7"/>
<dbReference type="HAMAP" id="MF_01445">
    <property type="entry name" value="TsaD"/>
    <property type="match status" value="1"/>
</dbReference>
<dbReference type="PANTHER" id="PTHR11735:SF6">
    <property type="entry name" value="TRNA N6-ADENOSINE THREONYLCARBAMOYLTRANSFERASE, MITOCHONDRIAL"/>
    <property type="match status" value="1"/>
</dbReference>
<accession>A0AAV5QKD7</accession>
<dbReference type="GO" id="GO:0005739">
    <property type="term" value="C:mitochondrion"/>
    <property type="evidence" value="ECO:0007669"/>
    <property type="project" value="UniProtKB-SubCell"/>
</dbReference>
<dbReference type="Pfam" id="PF00814">
    <property type="entry name" value="TsaD"/>
    <property type="match status" value="1"/>
</dbReference>
<dbReference type="GO" id="GO:0061711">
    <property type="term" value="F:tRNA N(6)-L-threonylcarbamoyladenine synthase activity"/>
    <property type="evidence" value="ECO:0007669"/>
    <property type="project" value="UniProtKB-EC"/>
</dbReference>
<dbReference type="Gene3D" id="3.30.420.40">
    <property type="match status" value="2"/>
</dbReference>
<sequence length="409" mass="45348">MIRYPRSLKVLRNFQRSYKVLAIETSCDDTCVALIDRPDVNSPPTLVSHQRESLASVIEDGGIIPTKAHVLHQQRLGKLVKKTIDEFGNPQIDLVCATRGPGMPGSLSVGYEFAKGLSIGWNVPIVGVHHMLGHLLIPRMISNGQSPSFPCVSLLASGGHTILVYSESVLKHEIIGETIDIAAGDAIDKCAKYIGIRGQMMGKELEKFVFGDDKDTSMHEMVQNYTQLSMDPHLAPVDLPNPLKATPKSVKVTKYSYSPFITQMKNASEKYYHGDIQNVAVDIKKILGFEIQDAIFGHTIYRTKIALNNHKEKIANAKDFVCSGGVGSNKFLRYLLATELKNQFQRFHFPDPSLCTDNAVMIGWAGIELFEKEGLTTDLEGISQRKWPLSNILDGADCWVKSKQNKPPI</sequence>
<comment type="catalytic activity">
    <reaction evidence="6 7">
        <text>L-threonylcarbamoyladenylate + adenosine(37) in tRNA = N(6)-L-threonylcarbamoyladenosine(37) in tRNA + AMP + H(+)</text>
        <dbReference type="Rhea" id="RHEA:37059"/>
        <dbReference type="Rhea" id="RHEA-COMP:10162"/>
        <dbReference type="Rhea" id="RHEA-COMP:10163"/>
        <dbReference type="ChEBI" id="CHEBI:15378"/>
        <dbReference type="ChEBI" id="CHEBI:73682"/>
        <dbReference type="ChEBI" id="CHEBI:74411"/>
        <dbReference type="ChEBI" id="CHEBI:74418"/>
        <dbReference type="ChEBI" id="CHEBI:456215"/>
        <dbReference type="EC" id="2.3.1.234"/>
    </reaction>
</comment>
<dbReference type="SUPFAM" id="SSF53067">
    <property type="entry name" value="Actin-like ATPase domain"/>
    <property type="match status" value="2"/>
</dbReference>
<comment type="cofactor">
    <cofactor evidence="7">
        <name>a divalent metal cation</name>
        <dbReference type="ChEBI" id="CHEBI:60240"/>
    </cofactor>
    <text evidence="7">Binds 1 divalent metal cation per subunit.</text>
</comment>
<dbReference type="PROSITE" id="PS01016">
    <property type="entry name" value="GLYCOPROTEASE"/>
    <property type="match status" value="1"/>
</dbReference>
<keyword evidence="10" id="KW-1185">Reference proteome</keyword>
<dbReference type="GO" id="GO:0046872">
    <property type="term" value="F:metal ion binding"/>
    <property type="evidence" value="ECO:0007669"/>
    <property type="project" value="UniProtKB-KW"/>
</dbReference>
<dbReference type="PANTHER" id="PTHR11735">
    <property type="entry name" value="TRNA N6-ADENOSINE THREONYLCARBAMOYLTRANSFERASE"/>
    <property type="match status" value="1"/>
</dbReference>
<name>A0AAV5QKD7_9ASCO</name>
<evidence type="ECO:0000256" key="7">
    <source>
        <dbReference type="HAMAP-Rule" id="MF_03179"/>
    </source>
</evidence>
<reference evidence="9 10" key="1">
    <citation type="journal article" date="2023" name="Elife">
        <title>Identification of key yeast species and microbe-microbe interactions impacting larval growth of Drosophila in the wild.</title>
        <authorList>
            <person name="Mure A."/>
            <person name="Sugiura Y."/>
            <person name="Maeda R."/>
            <person name="Honda K."/>
            <person name="Sakurai N."/>
            <person name="Takahashi Y."/>
            <person name="Watada M."/>
            <person name="Katoh T."/>
            <person name="Gotoh A."/>
            <person name="Gotoh Y."/>
            <person name="Taniguchi I."/>
            <person name="Nakamura K."/>
            <person name="Hayashi T."/>
            <person name="Katayama T."/>
            <person name="Uemura T."/>
            <person name="Hattori Y."/>
        </authorList>
    </citation>
    <scope>NUCLEOTIDE SEQUENCE [LARGE SCALE GENOMIC DNA]</scope>
    <source>
        <strain evidence="9 10">SC-9</strain>
    </source>
</reference>
<keyword evidence="2 7" id="KW-0808">Transferase</keyword>
<evidence type="ECO:0000256" key="1">
    <source>
        <dbReference type="ARBA" id="ARBA00012156"/>
    </source>
</evidence>
<evidence type="ECO:0000256" key="2">
    <source>
        <dbReference type="ARBA" id="ARBA00022679"/>
    </source>
</evidence>
<dbReference type="EC" id="2.3.1.234" evidence="1"/>
<evidence type="ECO:0000313" key="10">
    <source>
        <dbReference type="Proteomes" id="UP001360560"/>
    </source>
</evidence>
<comment type="similarity">
    <text evidence="7">Belongs to the KAE1 / TsaD family.</text>
</comment>
<evidence type="ECO:0000256" key="5">
    <source>
        <dbReference type="ARBA" id="ARBA00023315"/>
    </source>
</evidence>
<gene>
    <name evidence="7" type="primary">QRI7</name>
    <name evidence="9" type="ORF">DASC09_025830</name>
</gene>
<comment type="subunit">
    <text evidence="7">Homodimer.</text>
</comment>
<evidence type="ECO:0000259" key="8">
    <source>
        <dbReference type="Pfam" id="PF00814"/>
    </source>
</evidence>
<dbReference type="InterPro" id="IPR017861">
    <property type="entry name" value="KAE1/TsaD"/>
</dbReference>
<dbReference type="PRINTS" id="PR00789">
    <property type="entry name" value="OSIALOPTASE"/>
</dbReference>
<evidence type="ECO:0000256" key="3">
    <source>
        <dbReference type="ARBA" id="ARBA00022694"/>
    </source>
</evidence>
<dbReference type="NCBIfam" id="TIGR00329">
    <property type="entry name" value="gcp_kae1"/>
    <property type="match status" value="1"/>
</dbReference>
<comment type="subcellular location">
    <subcellularLocation>
        <location evidence="7">Mitochondrion</location>
    </subcellularLocation>
</comment>
<organism evidence="9 10">
    <name type="scientific">Saccharomycopsis crataegensis</name>
    <dbReference type="NCBI Taxonomy" id="43959"/>
    <lineage>
        <taxon>Eukaryota</taxon>
        <taxon>Fungi</taxon>
        <taxon>Dikarya</taxon>
        <taxon>Ascomycota</taxon>
        <taxon>Saccharomycotina</taxon>
        <taxon>Saccharomycetes</taxon>
        <taxon>Saccharomycopsidaceae</taxon>
        <taxon>Saccharomycopsis</taxon>
    </lineage>
</organism>
<evidence type="ECO:0000256" key="6">
    <source>
        <dbReference type="ARBA" id="ARBA00048117"/>
    </source>
</evidence>
<evidence type="ECO:0000313" key="9">
    <source>
        <dbReference type="EMBL" id="GMM35258.1"/>
    </source>
</evidence>
<dbReference type="InterPro" id="IPR000905">
    <property type="entry name" value="Gcp-like_dom"/>
</dbReference>
<dbReference type="InterPro" id="IPR017860">
    <property type="entry name" value="Peptidase_M22_CS"/>
</dbReference>
<keyword evidence="5 7" id="KW-0012">Acyltransferase</keyword>
<dbReference type="InterPro" id="IPR043129">
    <property type="entry name" value="ATPase_NBD"/>
</dbReference>
<comment type="caution">
    <text evidence="9">The sequence shown here is derived from an EMBL/GenBank/DDBJ whole genome shotgun (WGS) entry which is preliminary data.</text>
</comment>
<evidence type="ECO:0000256" key="4">
    <source>
        <dbReference type="ARBA" id="ARBA00022723"/>
    </source>
</evidence>
<proteinExistence type="inferred from homology"/>
<keyword evidence="3 7" id="KW-0819">tRNA processing</keyword>
<dbReference type="Proteomes" id="UP001360560">
    <property type="component" value="Unassembled WGS sequence"/>
</dbReference>
<protein>
    <recommendedName>
        <fullName evidence="1">N(6)-L-threonylcarbamoyladenine synthase</fullName>
        <ecNumber evidence="1">2.3.1.234</ecNumber>
    </recommendedName>
</protein>
<dbReference type="EMBL" id="BTFZ01000006">
    <property type="protein sequence ID" value="GMM35258.1"/>
    <property type="molecule type" value="Genomic_DNA"/>
</dbReference>
<keyword evidence="7" id="KW-0496">Mitochondrion</keyword>